<dbReference type="Pfam" id="PF01734">
    <property type="entry name" value="Patatin"/>
    <property type="match status" value="1"/>
</dbReference>
<dbReference type="PRINTS" id="PR00411">
    <property type="entry name" value="PNDRDTASEI"/>
</dbReference>
<evidence type="ECO:0000313" key="9">
    <source>
        <dbReference type="Proteomes" id="UP000186609"/>
    </source>
</evidence>
<dbReference type="InterPro" id="IPR023753">
    <property type="entry name" value="FAD/NAD-binding_dom"/>
</dbReference>
<keyword evidence="6" id="KW-0378">Hydrolase</keyword>
<dbReference type="Gene3D" id="3.30.390.30">
    <property type="match status" value="1"/>
</dbReference>
<gene>
    <name evidence="8" type="ORF">RD110_22525</name>
</gene>
<dbReference type="InterPro" id="IPR016035">
    <property type="entry name" value="Acyl_Trfase/lysoPLipase"/>
</dbReference>
<dbReference type="InterPro" id="IPR021095">
    <property type="entry name" value="DUF3734"/>
</dbReference>
<dbReference type="RefSeq" id="WP_076202146.1">
    <property type="nucleotide sequence ID" value="NZ_CP019236.1"/>
</dbReference>
<feature type="domain" description="PNPLA" evidence="7">
    <location>
        <begin position="428"/>
        <end position="626"/>
    </location>
</feature>
<dbReference type="STRING" id="1842727.RD110_22525"/>
<keyword evidence="2" id="KW-0285">Flavoprotein</keyword>
<dbReference type="GO" id="GO:0005737">
    <property type="term" value="C:cytoplasm"/>
    <property type="evidence" value="ECO:0007669"/>
    <property type="project" value="TreeGrafter"/>
</dbReference>
<dbReference type="SUPFAM" id="SSF55424">
    <property type="entry name" value="FAD/NAD-linked reductases, dimerisation (C-terminal) domain"/>
    <property type="match status" value="1"/>
</dbReference>
<dbReference type="GO" id="GO:0016787">
    <property type="term" value="F:hydrolase activity"/>
    <property type="evidence" value="ECO:0007669"/>
    <property type="project" value="UniProtKB-UniRule"/>
</dbReference>
<dbReference type="PANTHER" id="PTHR43557:SF2">
    <property type="entry name" value="RIESKE DOMAIN-CONTAINING PROTEIN-RELATED"/>
    <property type="match status" value="1"/>
</dbReference>
<dbReference type="PANTHER" id="PTHR43557">
    <property type="entry name" value="APOPTOSIS-INDUCING FACTOR 1"/>
    <property type="match status" value="1"/>
</dbReference>
<dbReference type="PRINTS" id="PR00368">
    <property type="entry name" value="FADPNR"/>
</dbReference>
<evidence type="ECO:0000256" key="4">
    <source>
        <dbReference type="ARBA" id="ARBA00023002"/>
    </source>
</evidence>
<dbReference type="GO" id="GO:0016042">
    <property type="term" value="P:lipid catabolic process"/>
    <property type="evidence" value="ECO:0007669"/>
    <property type="project" value="UniProtKB-UniRule"/>
</dbReference>
<sequence>MDHAGLHPEEGSTAIEARDCDFVLIGGGLASATAAETLRAEGATGTIAMVCAEPIAPYHRPALSKRLLLSAEARPPQPVLRPEVYERLEVELLLGTRAVHVDAAARQVRLDRGPPLRYGRLLVATGAHAVRLAVPGADLPGVYCLRHAGDAAAIHAAAARARRVVVIGASFIGMEVSATLCQKGLDVTMLAPRRGRFDVLRAPGLVRYFASLYERHGVRLAIGEATALSGRTRVEGVVLGDGRVLGCDLVIVGIGVRPDVAFLAGSGIPCEDGVLVDDRLQSGTQGVFAAGDVANFFDPVFQKRRRIEHWDNAVRQGRLAAKNMLGRNLPYDEVSTFYCEVFDRGFQFLGAAEGATERIEMGALDSGAWATLFLRDHIPRALVTTGRPAAETRAARGLIRYRTHIGRSREGAHSGSFSLLRVPSQTVLILQGGGALGAFECGVVKALEEAQLRANVVAGVSIGAFNGAIMASHPKGAARALEAFWSEVAMSTPSVSHEPMRRWLASLQAMWWGVPALFRPRWLSAAWDGQPAMAWTSFYDFSPARSLLEKYVDFGGLRTSPVRLLVNAVEVETAELRLFDSYVDDIGVDHILASGSLPPGLPWTRIGERHYWDGGIVSNSPLEQVVERCGVAGKRVVVVDLFSSQRELPKTMADVWSRRDEIIYAERIRRTGSEDAVLGEFRKLVEECLSQMEPMAADQLRQRPRYVDLMGDDPHVDITRIVREASPDETASRDFDFSSTTLRLHRLEGYRAGLLALQRADLARNLASPLSWRPGLT</sequence>
<dbReference type="AlphaFoldDB" id="A0A1P8K0V9"/>
<evidence type="ECO:0000256" key="2">
    <source>
        <dbReference type="ARBA" id="ARBA00022630"/>
    </source>
</evidence>
<dbReference type="Pfam" id="PF07992">
    <property type="entry name" value="Pyr_redox_2"/>
    <property type="match status" value="1"/>
</dbReference>
<dbReference type="Gene3D" id="3.40.1090.10">
    <property type="entry name" value="Cytosolic phospholipase A2 catalytic domain"/>
    <property type="match status" value="2"/>
</dbReference>
<keyword evidence="6" id="KW-0442">Lipid degradation</keyword>
<evidence type="ECO:0000256" key="5">
    <source>
        <dbReference type="ARBA" id="ARBA00023098"/>
    </source>
</evidence>
<dbReference type="OrthoDB" id="9770965at2"/>
<keyword evidence="9" id="KW-1185">Reference proteome</keyword>
<dbReference type="Pfam" id="PF12536">
    <property type="entry name" value="DUF3734"/>
    <property type="match status" value="1"/>
</dbReference>
<dbReference type="GO" id="GO:0016651">
    <property type="term" value="F:oxidoreductase activity, acting on NAD(P)H"/>
    <property type="evidence" value="ECO:0007669"/>
    <property type="project" value="TreeGrafter"/>
</dbReference>
<evidence type="ECO:0000256" key="1">
    <source>
        <dbReference type="ARBA" id="ARBA00001974"/>
    </source>
</evidence>
<dbReference type="InterPro" id="IPR036188">
    <property type="entry name" value="FAD/NAD-bd_sf"/>
</dbReference>
<dbReference type="KEGG" id="rhy:RD110_22525"/>
<dbReference type="Gene3D" id="3.50.50.60">
    <property type="entry name" value="FAD/NAD(P)-binding domain"/>
    <property type="match status" value="2"/>
</dbReference>
<protein>
    <recommendedName>
        <fullName evidence="7">PNPLA domain-containing protein</fullName>
    </recommendedName>
</protein>
<accession>A0A1P8K0V9</accession>
<proteinExistence type="predicted"/>
<keyword evidence="3" id="KW-0274">FAD</keyword>
<feature type="short sequence motif" description="GXSXG" evidence="6">
    <location>
        <begin position="459"/>
        <end position="463"/>
    </location>
</feature>
<feature type="active site" description="Nucleophile" evidence="6">
    <location>
        <position position="461"/>
    </location>
</feature>
<feature type="active site" description="Proton acceptor" evidence="6">
    <location>
        <position position="613"/>
    </location>
</feature>
<evidence type="ECO:0000256" key="6">
    <source>
        <dbReference type="PROSITE-ProRule" id="PRU01161"/>
    </source>
</evidence>
<evidence type="ECO:0000259" key="7">
    <source>
        <dbReference type="PROSITE" id="PS51635"/>
    </source>
</evidence>
<dbReference type="EMBL" id="CP019236">
    <property type="protein sequence ID" value="APW39638.1"/>
    <property type="molecule type" value="Genomic_DNA"/>
</dbReference>
<dbReference type="InterPro" id="IPR002641">
    <property type="entry name" value="PNPLA_dom"/>
</dbReference>
<dbReference type="SUPFAM" id="SSF52151">
    <property type="entry name" value="FabD/lysophospholipase-like"/>
    <property type="match status" value="1"/>
</dbReference>
<keyword evidence="4" id="KW-0560">Oxidoreductase</keyword>
<dbReference type="InterPro" id="IPR050446">
    <property type="entry name" value="FAD-oxidoreductase/Apoptosis"/>
</dbReference>
<feature type="short sequence motif" description="DGA/G" evidence="6">
    <location>
        <begin position="613"/>
        <end position="615"/>
    </location>
</feature>
<evidence type="ECO:0000256" key="3">
    <source>
        <dbReference type="ARBA" id="ARBA00022827"/>
    </source>
</evidence>
<dbReference type="CDD" id="cd07209">
    <property type="entry name" value="Pat_hypo_Ecoli_Z1214_like"/>
    <property type="match status" value="1"/>
</dbReference>
<comment type="cofactor">
    <cofactor evidence="1">
        <name>FAD</name>
        <dbReference type="ChEBI" id="CHEBI:57692"/>
    </cofactor>
</comment>
<dbReference type="PROSITE" id="PS51635">
    <property type="entry name" value="PNPLA"/>
    <property type="match status" value="1"/>
</dbReference>
<reference evidence="8 9" key="1">
    <citation type="submission" date="2017-01" db="EMBL/GenBank/DDBJ databases">
        <authorList>
            <person name="Mah S.A."/>
            <person name="Swanson W.J."/>
            <person name="Moy G.W."/>
            <person name="Vacquier V.D."/>
        </authorList>
    </citation>
    <scope>NUCLEOTIDE SEQUENCE [LARGE SCALE GENOMIC DNA]</scope>
    <source>
        <strain evidence="8 9">DCY110</strain>
    </source>
</reference>
<name>A0A1P8K0V9_9BURK</name>
<dbReference type="SUPFAM" id="SSF51905">
    <property type="entry name" value="FAD/NAD(P)-binding domain"/>
    <property type="match status" value="2"/>
</dbReference>
<dbReference type="InterPro" id="IPR016156">
    <property type="entry name" value="FAD/NAD-linked_Rdtase_dimer_sf"/>
</dbReference>
<evidence type="ECO:0000313" key="8">
    <source>
        <dbReference type="EMBL" id="APW39638.1"/>
    </source>
</evidence>
<feature type="short sequence motif" description="GXGXXG" evidence="6">
    <location>
        <begin position="432"/>
        <end position="437"/>
    </location>
</feature>
<dbReference type="Proteomes" id="UP000186609">
    <property type="component" value="Chromosome"/>
</dbReference>
<organism evidence="8 9">
    <name type="scientific">Rhodoferax koreensis</name>
    <dbReference type="NCBI Taxonomy" id="1842727"/>
    <lineage>
        <taxon>Bacteria</taxon>
        <taxon>Pseudomonadati</taxon>
        <taxon>Pseudomonadota</taxon>
        <taxon>Betaproteobacteria</taxon>
        <taxon>Burkholderiales</taxon>
        <taxon>Comamonadaceae</taxon>
        <taxon>Rhodoferax</taxon>
    </lineage>
</organism>
<keyword evidence="5 6" id="KW-0443">Lipid metabolism</keyword>